<evidence type="ECO:0000313" key="1">
    <source>
        <dbReference type="EMBL" id="MBD6614890.1"/>
    </source>
</evidence>
<sequence length="148" mass="16682">MPQTSQLDVIMQQLDALSLAELLAVRARVDALIERQSLPLGNVKIPNTAAHGSYRKFTFIHNENSDVDILAPLTTINPPITNATNRFLYSLRELRHQVVQLSESEAKEDDSLEQVIELVDEWMADESGYDEEKYSQIEAALTQNKLSV</sequence>
<dbReference type="EMBL" id="VJXY01000002">
    <property type="protein sequence ID" value="MBD6614890.1"/>
    <property type="molecule type" value="Genomic_DNA"/>
</dbReference>
<comment type="caution">
    <text evidence="1">The sequence shown here is derived from an EMBL/GenBank/DDBJ whole genome shotgun (WGS) entry which is preliminary data.</text>
</comment>
<dbReference type="AlphaFoldDB" id="A0AA40STW3"/>
<gene>
    <name evidence="1" type="ORF">FNW02_03240</name>
</gene>
<dbReference type="RefSeq" id="WP_191756275.1">
    <property type="nucleotide sequence ID" value="NZ_VJXY01000002.1"/>
</dbReference>
<keyword evidence="2" id="KW-1185">Reference proteome</keyword>
<evidence type="ECO:0000313" key="2">
    <source>
        <dbReference type="Proteomes" id="UP001165986"/>
    </source>
</evidence>
<accession>A0AA40STW3</accession>
<proteinExistence type="predicted"/>
<protein>
    <submittedName>
        <fullName evidence="1">Uncharacterized protein</fullName>
    </submittedName>
</protein>
<dbReference type="Proteomes" id="UP001165986">
    <property type="component" value="Unassembled WGS sequence"/>
</dbReference>
<name>A0AA40STW3_9NOST</name>
<reference evidence="1" key="1">
    <citation type="submission" date="2019-07" db="EMBL/GenBank/DDBJ databases">
        <title>Toxilogical consequences of a new and cryptic species of cyanobacteria (Komarekiella delphini-convector) recovered from the epidermis of a bottlenose dolphin and 1500 ft. in the air.</title>
        <authorList>
            <person name="Brown A.O."/>
            <person name="Dvorak P."/>
            <person name="Villanueva C.D."/>
            <person name="Foss A.J."/>
            <person name="Garvey A.D."/>
            <person name="Gibson Q.A."/>
            <person name="Johansen J.R."/>
            <person name="Casamatta D.A."/>
        </authorList>
    </citation>
    <scope>NUCLEOTIDE SEQUENCE</scope>
    <source>
        <strain evidence="1">SJRDD-AB1</strain>
    </source>
</reference>
<organism evidence="1 2">
    <name type="scientific">Komarekiella delphini-convector SJRDD-AB1</name>
    <dbReference type="NCBI Taxonomy" id="2593771"/>
    <lineage>
        <taxon>Bacteria</taxon>
        <taxon>Bacillati</taxon>
        <taxon>Cyanobacteriota</taxon>
        <taxon>Cyanophyceae</taxon>
        <taxon>Nostocales</taxon>
        <taxon>Nostocaceae</taxon>
        <taxon>Komarekiella</taxon>
        <taxon>Komarekiella delphini-convector</taxon>
    </lineage>
</organism>